<dbReference type="SUPFAM" id="SSF50475">
    <property type="entry name" value="FMN-binding split barrel"/>
    <property type="match status" value="1"/>
</dbReference>
<dbReference type="Pfam" id="PF01613">
    <property type="entry name" value="Flavin_Reduct"/>
    <property type="match status" value="1"/>
</dbReference>
<evidence type="ECO:0000313" key="5">
    <source>
        <dbReference type="Proteomes" id="UP001067235"/>
    </source>
</evidence>
<gene>
    <name evidence="4" type="ORF">O4213_13670</name>
</gene>
<organism evidence="4 5">
    <name type="scientific">Gordonia rubripertincta</name>
    <name type="common">Rhodococcus corallinus</name>
    <dbReference type="NCBI Taxonomy" id="36822"/>
    <lineage>
        <taxon>Bacteria</taxon>
        <taxon>Bacillati</taxon>
        <taxon>Actinomycetota</taxon>
        <taxon>Actinomycetes</taxon>
        <taxon>Mycobacteriales</taxon>
        <taxon>Gordoniaceae</taxon>
        <taxon>Gordonia</taxon>
    </lineage>
</organism>
<dbReference type="RefSeq" id="WP_301571751.1">
    <property type="nucleotide sequence ID" value="NZ_JAPWIE010000004.1"/>
</dbReference>
<dbReference type="PANTHER" id="PTHR30466">
    <property type="entry name" value="FLAVIN REDUCTASE"/>
    <property type="match status" value="1"/>
</dbReference>
<dbReference type="Proteomes" id="UP001067235">
    <property type="component" value="Unassembled WGS sequence"/>
</dbReference>
<protein>
    <submittedName>
        <fullName evidence="4">Flavin reductase family protein</fullName>
    </submittedName>
</protein>
<dbReference type="InterPro" id="IPR012349">
    <property type="entry name" value="Split_barrel_FMN-bd"/>
</dbReference>
<dbReference type="SMART" id="SM00903">
    <property type="entry name" value="Flavin_Reduct"/>
    <property type="match status" value="1"/>
</dbReference>
<dbReference type="Gene3D" id="2.30.110.10">
    <property type="entry name" value="Electron Transport, Fmn-binding Protein, Chain A"/>
    <property type="match status" value="1"/>
</dbReference>
<name>A0ABT4MW51_GORRU</name>
<comment type="similarity">
    <text evidence="1">Belongs to the non-flavoprotein flavin reductase family.</text>
</comment>
<proteinExistence type="inferred from homology"/>
<keyword evidence="5" id="KW-1185">Reference proteome</keyword>
<evidence type="ECO:0000256" key="1">
    <source>
        <dbReference type="ARBA" id="ARBA00008898"/>
    </source>
</evidence>
<keyword evidence="2" id="KW-0560">Oxidoreductase</keyword>
<reference evidence="4" key="1">
    <citation type="submission" date="2022-12" db="EMBL/GenBank/DDBJ databases">
        <authorList>
            <person name="Krivoruchko A.V."/>
            <person name="Elkin A."/>
        </authorList>
    </citation>
    <scope>NUCLEOTIDE SEQUENCE</scope>
    <source>
        <strain evidence="4">IEGM 1388</strain>
    </source>
</reference>
<evidence type="ECO:0000259" key="3">
    <source>
        <dbReference type="SMART" id="SM00903"/>
    </source>
</evidence>
<dbReference type="InterPro" id="IPR002563">
    <property type="entry name" value="Flavin_Rdtase-like_dom"/>
</dbReference>
<sequence length="264" mass="27905">MIIGLGGQSITVQNSSDFSQLHIETTNSQAELDDRQLANSGLGHLDGAGHAALDVRRLEEVASVRPEDIAGWKAMLDYAEHAGWMSADGRFVRAHIERVVEAPASAPPATHDFRNVLGHFPSGVAVVTGSGDAGPVGFSCQSFASLSLEPPMILILPGKTSTSWPLIQATGKFCANVLSAHQHDIATQFARSGTDKFSGTTWTPGRNDAPRLAGACAWIEADIVEVNDGGDHLVVHGLVTTLDADSSVDPLIFHRGAFARLHSA</sequence>
<evidence type="ECO:0000313" key="4">
    <source>
        <dbReference type="EMBL" id="MCZ4551034.1"/>
    </source>
</evidence>
<dbReference type="EMBL" id="JAPWIE010000004">
    <property type="protein sequence ID" value="MCZ4551034.1"/>
    <property type="molecule type" value="Genomic_DNA"/>
</dbReference>
<accession>A0ABT4MW51</accession>
<feature type="domain" description="Flavin reductase like" evidence="3">
    <location>
        <begin position="117"/>
        <end position="260"/>
    </location>
</feature>
<comment type="caution">
    <text evidence="4">The sequence shown here is derived from an EMBL/GenBank/DDBJ whole genome shotgun (WGS) entry which is preliminary data.</text>
</comment>
<dbReference type="InterPro" id="IPR050268">
    <property type="entry name" value="NADH-dep_flavin_reductase"/>
</dbReference>
<dbReference type="PANTHER" id="PTHR30466:SF11">
    <property type="entry name" value="FLAVIN-DEPENDENT MONOOXYGENASE, REDUCTASE SUBUNIT HSAB"/>
    <property type="match status" value="1"/>
</dbReference>
<evidence type="ECO:0000256" key="2">
    <source>
        <dbReference type="ARBA" id="ARBA00023002"/>
    </source>
</evidence>